<proteinExistence type="inferred from homology"/>
<protein>
    <submittedName>
        <fullName evidence="8">GMC family oxidoreductase N-terminal domain-containing protein</fullName>
    </submittedName>
</protein>
<evidence type="ECO:0000259" key="6">
    <source>
        <dbReference type="PROSITE" id="PS00623"/>
    </source>
</evidence>
<reference evidence="8" key="1">
    <citation type="submission" date="2020-07" db="EMBL/GenBank/DDBJ databases">
        <title>Genome sequences of bacteria associated with the marine, planktonic diatom Thalassiosira profunda strain ECT2AJA-044.</title>
        <authorList>
            <person name="Gargas C.B."/>
            <person name="Roberts W.R."/>
            <person name="Alverson A.J."/>
        </authorList>
    </citation>
    <scope>NUCLEOTIDE SEQUENCE</scope>
    <source>
        <strain evidence="8">ECT2AJA-044</strain>
    </source>
</reference>
<dbReference type="PANTHER" id="PTHR11552">
    <property type="entry name" value="GLUCOSE-METHANOL-CHOLINE GMC OXIDOREDUCTASE"/>
    <property type="match status" value="1"/>
</dbReference>
<comment type="cofactor">
    <cofactor evidence="1">
        <name>FAD</name>
        <dbReference type="ChEBI" id="CHEBI:57692"/>
    </cofactor>
</comment>
<dbReference type="Pfam" id="PF00732">
    <property type="entry name" value="GMC_oxred_N"/>
    <property type="match status" value="1"/>
</dbReference>
<dbReference type="PIRSF" id="PIRSF000137">
    <property type="entry name" value="Alcohol_oxidase"/>
    <property type="match status" value="1"/>
</dbReference>
<dbReference type="SUPFAM" id="SSF51905">
    <property type="entry name" value="FAD/NAD(P)-binding domain"/>
    <property type="match status" value="1"/>
</dbReference>
<dbReference type="PROSITE" id="PS00624">
    <property type="entry name" value="GMC_OXRED_2"/>
    <property type="match status" value="1"/>
</dbReference>
<feature type="domain" description="Glucose-methanol-choline oxidoreductase N-terminal" evidence="6">
    <location>
        <begin position="83"/>
        <end position="106"/>
    </location>
</feature>
<name>A0A975I8E3_9RHOB</name>
<accession>A0A975I8E3</accession>
<dbReference type="Pfam" id="PF05199">
    <property type="entry name" value="GMC_oxred_C"/>
    <property type="match status" value="1"/>
</dbReference>
<dbReference type="GO" id="GO:0016614">
    <property type="term" value="F:oxidoreductase activity, acting on CH-OH group of donors"/>
    <property type="evidence" value="ECO:0007669"/>
    <property type="project" value="InterPro"/>
</dbReference>
<comment type="similarity">
    <text evidence="2 5">Belongs to the GMC oxidoreductase family.</text>
</comment>
<dbReference type="InterPro" id="IPR012132">
    <property type="entry name" value="GMC_OxRdtase"/>
</dbReference>
<evidence type="ECO:0000313" key="8">
    <source>
        <dbReference type="EMBL" id="QTN36924.1"/>
    </source>
</evidence>
<feature type="domain" description="Glucose-methanol-choline oxidoreductase N-terminal" evidence="7">
    <location>
        <begin position="259"/>
        <end position="273"/>
    </location>
</feature>
<evidence type="ECO:0000256" key="3">
    <source>
        <dbReference type="ARBA" id="ARBA00022630"/>
    </source>
</evidence>
<dbReference type="InterPro" id="IPR007867">
    <property type="entry name" value="GMC_OxRtase_C"/>
</dbReference>
<evidence type="ECO:0000256" key="1">
    <source>
        <dbReference type="ARBA" id="ARBA00001974"/>
    </source>
</evidence>
<dbReference type="RefSeq" id="WP_209357620.1">
    <property type="nucleotide sequence ID" value="NZ_CP060010.1"/>
</dbReference>
<dbReference type="AlphaFoldDB" id="A0A975I8E3"/>
<dbReference type="GO" id="GO:0050660">
    <property type="term" value="F:flavin adenine dinucleotide binding"/>
    <property type="evidence" value="ECO:0007669"/>
    <property type="project" value="InterPro"/>
</dbReference>
<dbReference type="InterPro" id="IPR036188">
    <property type="entry name" value="FAD/NAD-bd_sf"/>
</dbReference>
<keyword evidence="3 5" id="KW-0285">Flavoprotein</keyword>
<evidence type="ECO:0000313" key="9">
    <source>
        <dbReference type="Proteomes" id="UP000665026"/>
    </source>
</evidence>
<gene>
    <name evidence="8" type="ORF">HZ995_05275</name>
</gene>
<dbReference type="Gene3D" id="3.50.50.60">
    <property type="entry name" value="FAD/NAD(P)-binding domain"/>
    <property type="match status" value="1"/>
</dbReference>
<keyword evidence="4 5" id="KW-0274">FAD</keyword>
<dbReference type="EMBL" id="CP060010">
    <property type="protein sequence ID" value="QTN36924.1"/>
    <property type="molecule type" value="Genomic_DNA"/>
</dbReference>
<dbReference type="PANTHER" id="PTHR11552:SF147">
    <property type="entry name" value="CHOLINE DEHYDROGENASE, MITOCHONDRIAL"/>
    <property type="match status" value="1"/>
</dbReference>
<dbReference type="Gene3D" id="3.30.560.10">
    <property type="entry name" value="Glucose Oxidase, domain 3"/>
    <property type="match status" value="1"/>
</dbReference>
<dbReference type="KEGG" id="cact:HZ995_05275"/>
<sequence length="537" mass="58704">MEFDYVIVGGGSAGATLASRLSEDPKVSVCLLEAGGEGKSLFVRVPSLVIGAVHGGRLTNLNWGFETVPQPGLNGRVGYQPRGKGLGGSSAINAMIYIRGNPRDYDNWAANGCDGWSWSDVLPYFKKSERNMRGADELHGSDGPLHVSDLPTPYAINDDFLEACEAVQLRRTHDFNGPEQQGAGMFQVTQFHNERRGQRCSAAAAYLHPNMERSSLHVITKALAQELVIEDDRATGVKYYEGRQLKTVSARAEVIVCAGAFQSPQLLMASGIGPAEDLKALGIEVKADRAQVGQNLQDHVDVTMGYKVNRPDVMGISPQTVWRSLRDIRTYRRRGHGFWSSNIAESGAFFSVESEADWPDIQLHFGVGCIQDHGRKFLPGHGISVHVCILRPESRGSVRLASADMRDAPVIDPRFLESDADFRRLKAGLKKTQEIMKSAPIDKAVVKELVFGDITDEAKLDHAIRDLADTVYHPVGTCRMGSDEDAVLDTRLRVRGVQGLRVVDASVMPNLISGNTNAPTIMIAEKAADMIKEDARI</sequence>
<dbReference type="InterPro" id="IPR000172">
    <property type="entry name" value="GMC_OxRdtase_N"/>
</dbReference>
<evidence type="ECO:0000256" key="4">
    <source>
        <dbReference type="ARBA" id="ARBA00022827"/>
    </source>
</evidence>
<dbReference type="SUPFAM" id="SSF54373">
    <property type="entry name" value="FAD-linked reductases, C-terminal domain"/>
    <property type="match status" value="1"/>
</dbReference>
<evidence type="ECO:0000256" key="2">
    <source>
        <dbReference type="ARBA" id="ARBA00010790"/>
    </source>
</evidence>
<evidence type="ECO:0000256" key="5">
    <source>
        <dbReference type="RuleBase" id="RU003968"/>
    </source>
</evidence>
<dbReference type="PROSITE" id="PS00623">
    <property type="entry name" value="GMC_OXRED_1"/>
    <property type="match status" value="1"/>
</dbReference>
<organism evidence="8 9">
    <name type="scientific">Cognatishimia activa</name>
    <dbReference type="NCBI Taxonomy" id="1715691"/>
    <lineage>
        <taxon>Bacteria</taxon>
        <taxon>Pseudomonadati</taxon>
        <taxon>Pseudomonadota</taxon>
        <taxon>Alphaproteobacteria</taxon>
        <taxon>Rhodobacterales</taxon>
        <taxon>Paracoccaceae</taxon>
        <taxon>Cognatishimia</taxon>
    </lineage>
</organism>
<evidence type="ECO:0000259" key="7">
    <source>
        <dbReference type="PROSITE" id="PS00624"/>
    </source>
</evidence>
<dbReference type="Proteomes" id="UP000665026">
    <property type="component" value="Chromosome"/>
</dbReference>